<sequence>MADLGELHDATESTAATAPTTQSSSTTSKRKRKKRVAKPHILSQFTIRDTPWAYVHLQHLNSSNAVVSDLDAVTAHLHLTAALSQFLGLHGAAIPFDILKIEGQDVWIRLPSEDRSALVAAVGGWVSGSGQGWRVKGWSSWNADAMGRKSGQDLFTD</sequence>
<proteinExistence type="predicted"/>
<gene>
    <name evidence="1" type="ORF">LTR37_004258</name>
</gene>
<accession>A0ACC3NPJ9</accession>
<organism evidence="1 2">
    <name type="scientific">Vermiconidia calcicola</name>
    <dbReference type="NCBI Taxonomy" id="1690605"/>
    <lineage>
        <taxon>Eukaryota</taxon>
        <taxon>Fungi</taxon>
        <taxon>Dikarya</taxon>
        <taxon>Ascomycota</taxon>
        <taxon>Pezizomycotina</taxon>
        <taxon>Dothideomycetes</taxon>
        <taxon>Dothideomycetidae</taxon>
        <taxon>Mycosphaerellales</taxon>
        <taxon>Extremaceae</taxon>
        <taxon>Vermiconidia</taxon>
    </lineage>
</organism>
<evidence type="ECO:0000313" key="1">
    <source>
        <dbReference type="EMBL" id="KAK3719721.1"/>
    </source>
</evidence>
<name>A0ACC3NPJ9_9PEZI</name>
<dbReference type="EMBL" id="JAUTXU010000025">
    <property type="protein sequence ID" value="KAK3719721.1"/>
    <property type="molecule type" value="Genomic_DNA"/>
</dbReference>
<keyword evidence="2" id="KW-1185">Reference proteome</keyword>
<evidence type="ECO:0000313" key="2">
    <source>
        <dbReference type="Proteomes" id="UP001281147"/>
    </source>
</evidence>
<comment type="caution">
    <text evidence="1">The sequence shown here is derived from an EMBL/GenBank/DDBJ whole genome shotgun (WGS) entry which is preliminary data.</text>
</comment>
<dbReference type="Proteomes" id="UP001281147">
    <property type="component" value="Unassembled WGS sequence"/>
</dbReference>
<protein>
    <submittedName>
        <fullName evidence="1">Uncharacterized protein</fullName>
    </submittedName>
</protein>
<reference evidence="1" key="1">
    <citation type="submission" date="2023-07" db="EMBL/GenBank/DDBJ databases">
        <title>Black Yeasts Isolated from many extreme environments.</title>
        <authorList>
            <person name="Coleine C."/>
            <person name="Stajich J.E."/>
            <person name="Selbmann L."/>
        </authorList>
    </citation>
    <scope>NUCLEOTIDE SEQUENCE</scope>
    <source>
        <strain evidence="1">CCFEE 5714</strain>
    </source>
</reference>